<dbReference type="Proteomes" id="UP000041254">
    <property type="component" value="Unassembled WGS sequence"/>
</dbReference>
<dbReference type="AlphaFoldDB" id="A0A0G4EF38"/>
<sequence length="434" mass="46354">MLFVSAVLTDSLTESSSGVMSGKEPIDGKTVCVTGGSGLVGAQVVIHLLDRGCTVRAPVRSIAKSGLEPIAAKADKDKKGRLELIEADVTVPGSLDSVVAGCSLVFHVASPVPQITEDGGIPDDQDFQQFIQPATKGVENVWAAIKKASGSVKKLIFTSSMVTIGDLAAQMAKARKDGETVDMPVMRLSLPKSKEGEGSRVLTGDDWMDEKQLEASPGPPAMKGYAISKIKAERECWKASEECGIPMATIHPACVIGPPPLVNKITSSLSFIKPLIEGVEFTGFLSFCDVRDVADAHIAAAELSSANGKRFIVSTDFDVPPPMLYAELQRAFPQYDYTCPYEFVDDDPSLSQPLKLFDTSPLSSIGIQLMPWEQSLKETAAAMIESKAVTPRPKGGWAETGGVLPAGQQAGTYWPFSPCSLWWCCTSPDRTVIP</sequence>
<dbReference type="Pfam" id="PF01370">
    <property type="entry name" value="Epimerase"/>
    <property type="match status" value="2"/>
</dbReference>
<evidence type="ECO:0000256" key="1">
    <source>
        <dbReference type="ARBA" id="ARBA00023002"/>
    </source>
</evidence>
<reference evidence="4 5" key="1">
    <citation type="submission" date="2014-11" db="EMBL/GenBank/DDBJ databases">
        <authorList>
            <person name="Zhu J."/>
            <person name="Qi W."/>
            <person name="Song R."/>
        </authorList>
    </citation>
    <scope>NUCLEOTIDE SEQUENCE [LARGE SCALE GENOMIC DNA]</scope>
</reference>
<dbReference type="InParanoid" id="A0A0G4EF38"/>
<dbReference type="SUPFAM" id="SSF51735">
    <property type="entry name" value="NAD(P)-binding Rossmann-fold domains"/>
    <property type="match status" value="1"/>
</dbReference>
<dbReference type="PANTHER" id="PTHR10366:SF564">
    <property type="entry name" value="STEROL-4-ALPHA-CARBOXYLATE 3-DEHYDROGENASE, DECARBOXYLATING"/>
    <property type="match status" value="1"/>
</dbReference>
<gene>
    <name evidence="4" type="ORF">Vbra_11492</name>
</gene>
<dbReference type="PANTHER" id="PTHR10366">
    <property type="entry name" value="NAD DEPENDENT EPIMERASE/DEHYDRATASE"/>
    <property type="match status" value="1"/>
</dbReference>
<dbReference type="InterPro" id="IPR036291">
    <property type="entry name" value="NAD(P)-bd_dom_sf"/>
</dbReference>
<proteinExistence type="inferred from homology"/>
<dbReference type="VEuPathDB" id="CryptoDB:Vbra_11492"/>
<keyword evidence="1" id="KW-0560">Oxidoreductase</keyword>
<dbReference type="STRING" id="1169540.A0A0G4EF38"/>
<evidence type="ECO:0000313" key="5">
    <source>
        <dbReference type="Proteomes" id="UP000041254"/>
    </source>
</evidence>
<comment type="similarity">
    <text evidence="2">Belongs to the NAD(P)-dependent epimerase/dehydratase family. Dihydroflavonol-4-reductase subfamily.</text>
</comment>
<dbReference type="PhylomeDB" id="A0A0G4EF38"/>
<evidence type="ECO:0000259" key="3">
    <source>
        <dbReference type="Pfam" id="PF01370"/>
    </source>
</evidence>
<evidence type="ECO:0000256" key="2">
    <source>
        <dbReference type="ARBA" id="ARBA00023445"/>
    </source>
</evidence>
<dbReference type="GO" id="GO:0016616">
    <property type="term" value="F:oxidoreductase activity, acting on the CH-OH group of donors, NAD or NADP as acceptor"/>
    <property type="evidence" value="ECO:0007669"/>
    <property type="project" value="TreeGrafter"/>
</dbReference>
<evidence type="ECO:0000313" key="4">
    <source>
        <dbReference type="EMBL" id="CEL94129.1"/>
    </source>
</evidence>
<dbReference type="InterPro" id="IPR001509">
    <property type="entry name" value="Epimerase_deHydtase"/>
</dbReference>
<feature type="domain" description="NAD-dependent epimerase/dehydratase" evidence="3">
    <location>
        <begin position="209"/>
        <end position="308"/>
    </location>
</feature>
<keyword evidence="5" id="KW-1185">Reference proteome</keyword>
<name>A0A0G4EF38_VITBC</name>
<accession>A0A0G4EF38</accession>
<protein>
    <recommendedName>
        <fullName evidence="3">NAD-dependent epimerase/dehydratase domain-containing protein</fullName>
    </recommendedName>
</protein>
<feature type="domain" description="NAD-dependent epimerase/dehydratase" evidence="3">
    <location>
        <begin position="31"/>
        <end position="170"/>
    </location>
</feature>
<dbReference type="InterPro" id="IPR050425">
    <property type="entry name" value="NAD(P)_dehydrat-like"/>
</dbReference>
<dbReference type="EMBL" id="CDMY01000206">
    <property type="protein sequence ID" value="CEL94129.1"/>
    <property type="molecule type" value="Genomic_DNA"/>
</dbReference>
<dbReference type="Gene3D" id="3.40.50.720">
    <property type="entry name" value="NAD(P)-binding Rossmann-like Domain"/>
    <property type="match status" value="1"/>
</dbReference>
<organism evidence="4 5">
    <name type="scientific">Vitrella brassicaformis (strain CCMP3155)</name>
    <dbReference type="NCBI Taxonomy" id="1169540"/>
    <lineage>
        <taxon>Eukaryota</taxon>
        <taxon>Sar</taxon>
        <taxon>Alveolata</taxon>
        <taxon>Colpodellida</taxon>
        <taxon>Vitrellaceae</taxon>
        <taxon>Vitrella</taxon>
    </lineage>
</organism>
<dbReference type="OrthoDB" id="2735536at2759"/>